<dbReference type="RefSeq" id="WP_155084081.1">
    <property type="nucleotide sequence ID" value="NZ_WMIA01000013.1"/>
</dbReference>
<reference evidence="1 2" key="1">
    <citation type="submission" date="2019-11" db="EMBL/GenBank/DDBJ databases">
        <title>Isolation of a new High Light Tolerant Cyanobacteria.</title>
        <authorList>
            <person name="Dobson Z."/>
            <person name="Vaughn N."/>
            <person name="Vaughn M."/>
            <person name="Fromme P."/>
            <person name="Mazor Y."/>
        </authorList>
    </citation>
    <scope>NUCLEOTIDE SEQUENCE [LARGE SCALE GENOMIC DNA]</scope>
    <source>
        <strain evidence="1 2">0216</strain>
    </source>
</reference>
<name>A0A844GSM9_9CHRO</name>
<gene>
    <name evidence="1" type="ORF">GGC33_11340</name>
</gene>
<evidence type="ECO:0000313" key="1">
    <source>
        <dbReference type="EMBL" id="MTF39514.1"/>
    </source>
</evidence>
<sequence length="1076" mass="127642">MTPSEFYKMRRPEYFSDSEIINKVTLPREQLAYELNKISTNQKQDQFETLCRRLAEKLIAPNLIPQVGPTGGGDGKTDFETYPISTSISDRWFTPENGWQKDEKWAFAISAKEKWESKLKSDIAKIVETNRGYTRVYFLTNQLISSKKKKDAQDEFIKEFEVDVTILDGEWILEKIYTNNLIDLVVDSLNLSSVYKNKEIRLGKNDAERLKQLEEIENNINNPNKYFEYDYQLVEDALESAILSRMLEKPRDEVEGKFDRVFRYCKKINNPKHWIRCYYQRAWTYINYYDDYQLFIEDYKTFKQYISEKSNIYEIELYYNLFNLLNTLYFSKNCNFSNYQIDINQERNDIKNILVIIENNPEKPSSALRAKTYRIIHETFDSIRENKNPNKYLRELANIILQSRQFWDYPFESTKQIIEEIGSKFPNNSEYDNLIDNVAEVSEKRNSELSSGETFLKRGIQKLKASYYQESIIYFGKAIVKLAKEETQKLMYLTLMGLGFAYRKLDLIWASNNCYISACCLSFKTLDEQGSLNKKIYDSLKEIIQNELLIGRIPSFLTWYEMFSILSERFCLDEEKKEDYLSFETLTDGCFSVRILHTNTNHEQELKYFPDLLGKLELWSSQNTILYKQGYTDSIIGDYPDINNEQQIDNFFRQISQQPFVEQILYETNFMSDNILKLKTSILGCKFTITFPQDIEILLVAETILAFLEGFFATSLKDAISHTENISVNIKNSQENQDINFDYDEISSEYNFYIESCHNSENNSNLTWDSLIKFVAEIFYRHFMTENRQEYIIKLFEKEEINERLSFILSQRNFMLKLLGKKPKLFFNDWINYVKPQEYPIKRQQPIIYDYQHSNNQEYLQKKEYHREKIDEIGHHKRTVYSIIDPSLWDEAKWNGFGTLNEQGTLGIFLLYENLDIGKKIFTQWLNKFGYEDKEEYIKITIIKDINKQYPYRYRVNISANIDAKNADDNNTLFSITSRINEIHPNNPDTLNYLINMFNKLKEYKIYPAKIIDDAKDIEPYFDLGILKKSLTIKEAWQIGENDLDRVAIREDDCPIIPEEHIQDAPILEILKHLKK</sequence>
<dbReference type="EMBL" id="WMIA01000013">
    <property type="protein sequence ID" value="MTF39514.1"/>
    <property type="molecule type" value="Genomic_DNA"/>
</dbReference>
<accession>A0A844GSM9</accession>
<protein>
    <submittedName>
        <fullName evidence="1">Uncharacterized protein</fullName>
    </submittedName>
</protein>
<organism evidence="1 2">
    <name type="scientific">Cyanobacterium aponinum 0216</name>
    <dbReference type="NCBI Taxonomy" id="2676140"/>
    <lineage>
        <taxon>Bacteria</taxon>
        <taxon>Bacillati</taxon>
        <taxon>Cyanobacteriota</taxon>
        <taxon>Cyanophyceae</taxon>
        <taxon>Oscillatoriophycideae</taxon>
        <taxon>Chroococcales</taxon>
        <taxon>Geminocystaceae</taxon>
        <taxon>Cyanobacterium</taxon>
    </lineage>
</organism>
<dbReference type="AlphaFoldDB" id="A0A844GSM9"/>
<dbReference type="Proteomes" id="UP000437131">
    <property type="component" value="Unassembled WGS sequence"/>
</dbReference>
<proteinExistence type="predicted"/>
<evidence type="ECO:0000313" key="2">
    <source>
        <dbReference type="Proteomes" id="UP000437131"/>
    </source>
</evidence>
<comment type="caution">
    <text evidence="1">The sequence shown here is derived from an EMBL/GenBank/DDBJ whole genome shotgun (WGS) entry which is preliminary data.</text>
</comment>